<dbReference type="GO" id="GO:0007283">
    <property type="term" value="P:spermatogenesis"/>
    <property type="evidence" value="ECO:0007669"/>
    <property type="project" value="UniProtKB-KW"/>
</dbReference>
<dbReference type="GO" id="GO:0046872">
    <property type="term" value="F:metal ion binding"/>
    <property type="evidence" value="ECO:0007669"/>
    <property type="project" value="UniProtKB-KW"/>
</dbReference>
<evidence type="ECO:0000256" key="2">
    <source>
        <dbReference type="ARBA" id="ARBA00022679"/>
    </source>
</evidence>
<name>A0A9W9YHU4_9CNID</name>
<organism evidence="8 9">
    <name type="scientific">Desmophyllum pertusum</name>
    <dbReference type="NCBI Taxonomy" id="174260"/>
    <lineage>
        <taxon>Eukaryota</taxon>
        <taxon>Metazoa</taxon>
        <taxon>Cnidaria</taxon>
        <taxon>Anthozoa</taxon>
        <taxon>Hexacorallia</taxon>
        <taxon>Scleractinia</taxon>
        <taxon>Caryophylliina</taxon>
        <taxon>Caryophylliidae</taxon>
        <taxon>Desmophyllum</taxon>
    </lineage>
</organism>
<dbReference type="Gene3D" id="3.30.200.20">
    <property type="entry name" value="Phosphorylase Kinase, domain 1"/>
    <property type="match status" value="1"/>
</dbReference>
<dbReference type="GO" id="GO:0000226">
    <property type="term" value="P:microtubule cytoskeleton organization"/>
    <property type="evidence" value="ECO:0007669"/>
    <property type="project" value="TreeGrafter"/>
</dbReference>
<dbReference type="Pfam" id="PF00069">
    <property type="entry name" value="Pkinase"/>
    <property type="match status" value="2"/>
</dbReference>
<dbReference type="PANTHER" id="PTHR24346">
    <property type="entry name" value="MAP/MICROTUBULE AFFINITY-REGULATING KINASE"/>
    <property type="match status" value="1"/>
</dbReference>
<dbReference type="GO" id="GO:0005524">
    <property type="term" value="F:ATP binding"/>
    <property type="evidence" value="ECO:0007669"/>
    <property type="project" value="UniProtKB-UniRule"/>
</dbReference>
<evidence type="ECO:0000256" key="6">
    <source>
        <dbReference type="PROSITE-ProRule" id="PRU10141"/>
    </source>
</evidence>
<dbReference type="PROSITE" id="PS00107">
    <property type="entry name" value="PROTEIN_KINASE_ATP"/>
    <property type="match status" value="1"/>
</dbReference>
<evidence type="ECO:0000256" key="4">
    <source>
        <dbReference type="ARBA" id="ARBA00022777"/>
    </source>
</evidence>
<feature type="binding site" evidence="6">
    <location>
        <position position="27"/>
    </location>
    <ligand>
        <name>ATP</name>
        <dbReference type="ChEBI" id="CHEBI:30616"/>
    </ligand>
</feature>
<evidence type="ECO:0000256" key="3">
    <source>
        <dbReference type="ARBA" id="ARBA00022741"/>
    </source>
</evidence>
<dbReference type="FunFam" id="3.30.200.20:FF:000042">
    <property type="entry name" value="Aurora kinase A"/>
    <property type="match status" value="1"/>
</dbReference>
<dbReference type="Proteomes" id="UP001163046">
    <property type="component" value="Unassembled WGS sequence"/>
</dbReference>
<keyword evidence="9" id="KW-1185">Reference proteome</keyword>
<dbReference type="GO" id="GO:0030154">
    <property type="term" value="P:cell differentiation"/>
    <property type="evidence" value="ECO:0007669"/>
    <property type="project" value="UniProtKB-KW"/>
</dbReference>
<dbReference type="GO" id="GO:0005737">
    <property type="term" value="C:cytoplasm"/>
    <property type="evidence" value="ECO:0007669"/>
    <property type="project" value="TreeGrafter"/>
</dbReference>
<keyword evidence="3 6" id="KW-0547">Nucleotide-binding</keyword>
<dbReference type="InterPro" id="IPR017441">
    <property type="entry name" value="Protein_kinase_ATP_BS"/>
</dbReference>
<dbReference type="AlphaFoldDB" id="A0A9W9YHU4"/>
<dbReference type="GO" id="GO:0050321">
    <property type="term" value="F:tau-protein kinase activity"/>
    <property type="evidence" value="ECO:0007669"/>
    <property type="project" value="TreeGrafter"/>
</dbReference>
<keyword evidence="5 6" id="KW-0067">ATP-binding</keyword>
<gene>
    <name evidence="8" type="ORF">OS493_037580</name>
</gene>
<comment type="caution">
    <text evidence="8">The sequence shown here is derived from an EMBL/GenBank/DDBJ whole genome shotgun (WGS) entry which is preliminary data.</text>
</comment>
<keyword evidence="4" id="KW-0418">Kinase</keyword>
<evidence type="ECO:0000259" key="7">
    <source>
        <dbReference type="PROSITE" id="PS50011"/>
    </source>
</evidence>
<dbReference type="InterPro" id="IPR011009">
    <property type="entry name" value="Kinase-like_dom_sf"/>
</dbReference>
<dbReference type="InterPro" id="IPR000719">
    <property type="entry name" value="Prot_kinase_dom"/>
</dbReference>
<dbReference type="Gene3D" id="1.10.510.10">
    <property type="entry name" value="Transferase(Phosphotransferase) domain 1"/>
    <property type="match status" value="1"/>
</dbReference>
<sequence>MKTLGEGAYAKVKLAESKKHNCQVAVKVINKRRAPKDFLKKFLPREVHLMHRLSHPNVIKLYEVVETSTKVFLILQLASKACRCHGFLSQGTRGTQGPEMRKHFDGGDGKLKVTDFGFAISTIKNRLLETFCGSYAYCCPQILRGEPYDGKKADVWSMAWLLYAMACARLPFSEDDMRALVKEDFTNKIKFSKRVSKECRDLVRWMLNADQNQRASAEQVFRSPWCMKALKDNPELCYLEEHLNPMPVRKPSECAPQETDEFGKHKRKSTLLTLNQYHAKIGERPRMVTCFTFAAPAYIAKQQNQGRRHTISGFEIHDKSYRMSLRDDLLRSSSSKGNEVKVISEN</sequence>
<keyword evidence="2" id="KW-0808">Transferase</keyword>
<dbReference type="OrthoDB" id="5961184at2759"/>
<dbReference type="GO" id="GO:0035556">
    <property type="term" value="P:intracellular signal transduction"/>
    <property type="evidence" value="ECO:0007669"/>
    <property type="project" value="TreeGrafter"/>
</dbReference>
<evidence type="ECO:0000256" key="5">
    <source>
        <dbReference type="ARBA" id="ARBA00022840"/>
    </source>
</evidence>
<keyword evidence="1" id="KW-0723">Serine/threonine-protein kinase</keyword>
<feature type="domain" description="Protein kinase" evidence="7">
    <location>
        <begin position="1"/>
        <end position="226"/>
    </location>
</feature>
<dbReference type="SUPFAM" id="SSF56112">
    <property type="entry name" value="Protein kinase-like (PK-like)"/>
    <property type="match status" value="1"/>
</dbReference>
<dbReference type="EMBL" id="MU827374">
    <property type="protein sequence ID" value="KAJ7350962.1"/>
    <property type="molecule type" value="Genomic_DNA"/>
</dbReference>
<protein>
    <recommendedName>
        <fullName evidence="7">Protein kinase domain-containing protein</fullName>
    </recommendedName>
</protein>
<accession>A0A9W9YHU4</accession>
<evidence type="ECO:0000313" key="9">
    <source>
        <dbReference type="Proteomes" id="UP001163046"/>
    </source>
</evidence>
<proteinExistence type="predicted"/>
<evidence type="ECO:0000313" key="8">
    <source>
        <dbReference type="EMBL" id="KAJ7350962.1"/>
    </source>
</evidence>
<evidence type="ECO:0000256" key="1">
    <source>
        <dbReference type="ARBA" id="ARBA00022527"/>
    </source>
</evidence>
<dbReference type="PROSITE" id="PS50011">
    <property type="entry name" value="PROTEIN_KINASE_DOM"/>
    <property type="match status" value="1"/>
</dbReference>
<dbReference type="PANTHER" id="PTHR24346:SF84">
    <property type="entry name" value="TESTIS SPECIFIC SERINE KINASE 5"/>
    <property type="match status" value="1"/>
</dbReference>
<reference evidence="8" key="1">
    <citation type="submission" date="2023-01" db="EMBL/GenBank/DDBJ databases">
        <title>Genome assembly of the deep-sea coral Lophelia pertusa.</title>
        <authorList>
            <person name="Herrera S."/>
            <person name="Cordes E."/>
        </authorList>
    </citation>
    <scope>NUCLEOTIDE SEQUENCE</scope>
    <source>
        <strain evidence="8">USNM1676648</strain>
        <tissue evidence="8">Polyp</tissue>
    </source>
</reference>